<feature type="signal peptide" evidence="1">
    <location>
        <begin position="1"/>
        <end position="17"/>
    </location>
</feature>
<sequence length="55" mass="6519">MLILGIFFILQINAPPAIDVISRNWIKFPVWGFDIYKTKRPAYCRQPPFQFENFG</sequence>
<gene>
    <name evidence="2" type="ORF">T4B_6641</name>
    <name evidence="3" type="ORF">T4C_5920</name>
</gene>
<feature type="chain" id="PRO_5010442916" evidence="1">
    <location>
        <begin position="18"/>
        <end position="55"/>
    </location>
</feature>
<dbReference type="EMBL" id="JYDS01000817">
    <property type="protein sequence ID" value="KRZ00491.1"/>
    <property type="molecule type" value="Genomic_DNA"/>
</dbReference>
<name>A0A0V1GQ37_TRIPS</name>
<keyword evidence="1" id="KW-0732">Signal</keyword>
<evidence type="ECO:0000313" key="4">
    <source>
        <dbReference type="Proteomes" id="UP000054805"/>
    </source>
</evidence>
<keyword evidence="4" id="KW-1185">Reference proteome</keyword>
<dbReference type="Proteomes" id="UP000054826">
    <property type="component" value="Unassembled WGS sequence"/>
</dbReference>
<proteinExistence type="predicted"/>
<organism evidence="2 4">
    <name type="scientific">Trichinella pseudospiralis</name>
    <name type="common">Parasitic roundworm</name>
    <dbReference type="NCBI Taxonomy" id="6337"/>
    <lineage>
        <taxon>Eukaryota</taxon>
        <taxon>Metazoa</taxon>
        <taxon>Ecdysozoa</taxon>
        <taxon>Nematoda</taxon>
        <taxon>Enoplea</taxon>
        <taxon>Dorylaimia</taxon>
        <taxon>Trichinellida</taxon>
        <taxon>Trichinellidae</taxon>
        <taxon>Trichinella</taxon>
    </lineage>
</organism>
<evidence type="ECO:0000313" key="3">
    <source>
        <dbReference type="EMBL" id="KRZ31568.1"/>
    </source>
</evidence>
<evidence type="ECO:0000256" key="1">
    <source>
        <dbReference type="SAM" id="SignalP"/>
    </source>
</evidence>
<accession>A0A0V1GQ37</accession>
<reference evidence="4 5" key="1">
    <citation type="submission" date="2015-01" db="EMBL/GenBank/DDBJ databases">
        <title>Evolution of Trichinella species and genotypes.</title>
        <authorList>
            <person name="Korhonen P.K."/>
            <person name="Edoardo P."/>
            <person name="Giuseppe L.R."/>
            <person name="Gasser R.B."/>
        </authorList>
    </citation>
    <scope>NUCLEOTIDE SEQUENCE [LARGE SCALE GENOMIC DNA]</scope>
    <source>
        <strain evidence="3">ISS176</strain>
        <strain evidence="2">ISS588</strain>
    </source>
</reference>
<dbReference type="Proteomes" id="UP000054805">
    <property type="component" value="Unassembled WGS sequence"/>
</dbReference>
<comment type="caution">
    <text evidence="2">The sequence shown here is derived from an EMBL/GenBank/DDBJ whole genome shotgun (WGS) entry which is preliminary data.</text>
</comment>
<evidence type="ECO:0000313" key="2">
    <source>
        <dbReference type="EMBL" id="KRZ00491.1"/>
    </source>
</evidence>
<protein>
    <submittedName>
        <fullName evidence="2">Uncharacterized protein</fullName>
    </submittedName>
</protein>
<dbReference type="AlphaFoldDB" id="A0A0V1GQ37"/>
<dbReference type="EMBL" id="JYDV01000118">
    <property type="protein sequence ID" value="KRZ31568.1"/>
    <property type="molecule type" value="Genomic_DNA"/>
</dbReference>
<evidence type="ECO:0000313" key="5">
    <source>
        <dbReference type="Proteomes" id="UP000054826"/>
    </source>
</evidence>